<evidence type="ECO:0000259" key="7">
    <source>
        <dbReference type="Pfam" id="PF08281"/>
    </source>
</evidence>
<comment type="caution">
    <text evidence="8">The sequence shown here is derived from an EMBL/GenBank/DDBJ whole genome shotgun (WGS) entry which is preliminary data.</text>
</comment>
<dbReference type="Gene3D" id="1.10.10.10">
    <property type="entry name" value="Winged helix-like DNA-binding domain superfamily/Winged helix DNA-binding domain"/>
    <property type="match status" value="1"/>
</dbReference>
<dbReference type="InterPro" id="IPR013324">
    <property type="entry name" value="RNA_pol_sigma_r3/r4-like"/>
</dbReference>
<dbReference type="InterPro" id="IPR039425">
    <property type="entry name" value="RNA_pol_sigma-70-like"/>
</dbReference>
<dbReference type="CDD" id="cd06171">
    <property type="entry name" value="Sigma70_r4"/>
    <property type="match status" value="1"/>
</dbReference>
<feature type="domain" description="RNA polymerase sigma factor 70 region 4 type 2" evidence="7">
    <location>
        <begin position="102"/>
        <end position="153"/>
    </location>
</feature>
<dbReference type="Gene3D" id="1.10.1740.10">
    <property type="match status" value="1"/>
</dbReference>
<dbReference type="NCBIfam" id="TIGR02937">
    <property type="entry name" value="sigma70-ECF"/>
    <property type="match status" value="1"/>
</dbReference>
<dbReference type="SUPFAM" id="SSF88659">
    <property type="entry name" value="Sigma3 and sigma4 domains of RNA polymerase sigma factors"/>
    <property type="match status" value="1"/>
</dbReference>
<dbReference type="SUPFAM" id="SSF88946">
    <property type="entry name" value="Sigma2 domain of RNA polymerase sigma factors"/>
    <property type="match status" value="1"/>
</dbReference>
<dbReference type="AlphaFoldDB" id="A0AAE3ZPU1"/>
<dbReference type="InterPro" id="IPR013249">
    <property type="entry name" value="RNA_pol_sigma70_r4_t2"/>
</dbReference>
<evidence type="ECO:0000256" key="5">
    <source>
        <dbReference type="ARBA" id="ARBA00023163"/>
    </source>
</evidence>
<dbReference type="InterPro" id="IPR013325">
    <property type="entry name" value="RNA_pol_sigma_r2"/>
</dbReference>
<proteinExistence type="inferred from homology"/>
<comment type="similarity">
    <text evidence="1">Belongs to the sigma-70 factor family. ECF subfamily.</text>
</comment>
<dbReference type="GO" id="GO:0006352">
    <property type="term" value="P:DNA-templated transcription initiation"/>
    <property type="evidence" value="ECO:0007669"/>
    <property type="project" value="InterPro"/>
</dbReference>
<dbReference type="EMBL" id="JAVDYC010000001">
    <property type="protein sequence ID" value="MDR7322580.1"/>
    <property type="molecule type" value="Genomic_DNA"/>
</dbReference>
<evidence type="ECO:0000313" key="9">
    <source>
        <dbReference type="Proteomes" id="UP001183629"/>
    </source>
</evidence>
<gene>
    <name evidence="8" type="ORF">J2S44_002830</name>
</gene>
<name>A0AAE3ZPU1_9ACTN</name>
<reference evidence="8 9" key="1">
    <citation type="submission" date="2023-07" db="EMBL/GenBank/DDBJ databases">
        <title>Sequencing the genomes of 1000 actinobacteria strains.</title>
        <authorList>
            <person name="Klenk H.-P."/>
        </authorList>
    </citation>
    <scope>NUCLEOTIDE SEQUENCE [LARGE SCALE GENOMIC DNA]</scope>
    <source>
        <strain evidence="8 9">DSM 44711</strain>
    </source>
</reference>
<evidence type="ECO:0000259" key="6">
    <source>
        <dbReference type="Pfam" id="PF04542"/>
    </source>
</evidence>
<dbReference type="GO" id="GO:0016987">
    <property type="term" value="F:sigma factor activity"/>
    <property type="evidence" value="ECO:0007669"/>
    <property type="project" value="UniProtKB-KW"/>
</dbReference>
<evidence type="ECO:0000256" key="3">
    <source>
        <dbReference type="ARBA" id="ARBA00023082"/>
    </source>
</evidence>
<keyword evidence="3" id="KW-0731">Sigma factor</keyword>
<organism evidence="8 9">
    <name type="scientific">Catenuloplanes niger</name>
    <dbReference type="NCBI Taxonomy" id="587534"/>
    <lineage>
        <taxon>Bacteria</taxon>
        <taxon>Bacillati</taxon>
        <taxon>Actinomycetota</taxon>
        <taxon>Actinomycetes</taxon>
        <taxon>Micromonosporales</taxon>
        <taxon>Micromonosporaceae</taxon>
        <taxon>Catenuloplanes</taxon>
    </lineage>
</organism>
<evidence type="ECO:0000313" key="8">
    <source>
        <dbReference type="EMBL" id="MDR7322580.1"/>
    </source>
</evidence>
<dbReference type="PANTHER" id="PTHR43133:SF8">
    <property type="entry name" value="RNA POLYMERASE SIGMA FACTOR HI_1459-RELATED"/>
    <property type="match status" value="1"/>
</dbReference>
<keyword evidence="9" id="KW-1185">Reference proteome</keyword>
<dbReference type="PANTHER" id="PTHR43133">
    <property type="entry name" value="RNA POLYMERASE ECF-TYPE SIGMA FACTO"/>
    <property type="match status" value="1"/>
</dbReference>
<feature type="domain" description="RNA polymerase sigma-70 region 2" evidence="6">
    <location>
        <begin position="14"/>
        <end position="76"/>
    </location>
</feature>
<dbReference type="InterPro" id="IPR014284">
    <property type="entry name" value="RNA_pol_sigma-70_dom"/>
</dbReference>
<keyword evidence="4" id="KW-0238">DNA-binding</keyword>
<evidence type="ECO:0000256" key="4">
    <source>
        <dbReference type="ARBA" id="ARBA00023125"/>
    </source>
</evidence>
<dbReference type="InterPro" id="IPR007627">
    <property type="entry name" value="RNA_pol_sigma70_r2"/>
</dbReference>
<evidence type="ECO:0000256" key="2">
    <source>
        <dbReference type="ARBA" id="ARBA00023015"/>
    </source>
</evidence>
<evidence type="ECO:0000256" key="1">
    <source>
        <dbReference type="ARBA" id="ARBA00010641"/>
    </source>
</evidence>
<accession>A0AAE3ZPU1</accession>
<dbReference type="InterPro" id="IPR036388">
    <property type="entry name" value="WH-like_DNA-bd_sf"/>
</dbReference>
<dbReference type="RefSeq" id="WP_310413178.1">
    <property type="nucleotide sequence ID" value="NZ_JAVDYC010000001.1"/>
</dbReference>
<keyword evidence="2" id="KW-0805">Transcription regulation</keyword>
<dbReference type="GO" id="GO:0003677">
    <property type="term" value="F:DNA binding"/>
    <property type="evidence" value="ECO:0007669"/>
    <property type="project" value="UniProtKB-KW"/>
</dbReference>
<protein>
    <submittedName>
        <fullName evidence="8">RNA polymerase sigma-70 factor (ECF subfamily)</fullName>
    </submittedName>
</protein>
<keyword evidence="5" id="KW-0804">Transcription</keyword>
<sequence length="174" mass="19747">MDEEQFSVLFAAQFPDVWRFARRRTGSGSDADDIAAETFAVAWRRRDDIPATDARLWLFGIARFVLANHARQGQRRDRLHLRLVSTDPPPSAYEQPAPAQEELWPALAALDGDDRELLLLRAWDGLGIAEIATLLGIDRATVSSRLHKARLRLDRQLRKHRGSAPALGERRRYA</sequence>
<dbReference type="Proteomes" id="UP001183629">
    <property type="component" value="Unassembled WGS sequence"/>
</dbReference>
<dbReference type="Pfam" id="PF04542">
    <property type="entry name" value="Sigma70_r2"/>
    <property type="match status" value="1"/>
</dbReference>
<dbReference type="Pfam" id="PF08281">
    <property type="entry name" value="Sigma70_r4_2"/>
    <property type="match status" value="1"/>
</dbReference>